<name>A0A2S4M4S4_9BURK</name>
<evidence type="ECO:0000313" key="1">
    <source>
        <dbReference type="EMBL" id="POR49698.1"/>
    </source>
</evidence>
<dbReference type="OrthoDB" id="940717at2"/>
<dbReference type="InterPro" id="IPR007367">
    <property type="entry name" value="DUF433"/>
</dbReference>
<dbReference type="EMBL" id="PQGA01000010">
    <property type="protein sequence ID" value="POR49698.1"/>
    <property type="molecule type" value="Genomic_DNA"/>
</dbReference>
<keyword evidence="2" id="KW-1185">Reference proteome</keyword>
<gene>
    <name evidence="1" type="ORF">B0G62_1104</name>
</gene>
<reference evidence="1 2" key="1">
    <citation type="submission" date="2018-01" db="EMBL/GenBank/DDBJ databases">
        <title>Genomic Encyclopedia of Type Strains, Phase III (KMG-III): the genomes of soil and plant-associated and newly described type strains.</title>
        <authorList>
            <person name="Whitman W."/>
        </authorList>
    </citation>
    <scope>NUCLEOTIDE SEQUENCE [LARGE SCALE GENOMIC DNA]</scope>
    <source>
        <strain evidence="1 2">JCM 18070</strain>
    </source>
</reference>
<dbReference type="RefSeq" id="WP_103705644.1">
    <property type="nucleotide sequence ID" value="NZ_PQGA01000010.1"/>
</dbReference>
<organism evidence="1 2">
    <name type="scientific">Paraburkholderia eburnea</name>
    <dbReference type="NCBI Taxonomy" id="1189126"/>
    <lineage>
        <taxon>Bacteria</taxon>
        <taxon>Pseudomonadati</taxon>
        <taxon>Pseudomonadota</taxon>
        <taxon>Betaproteobacteria</taxon>
        <taxon>Burkholderiales</taxon>
        <taxon>Burkholderiaceae</taxon>
        <taxon>Paraburkholderia</taxon>
    </lineage>
</organism>
<protein>
    <submittedName>
        <fullName evidence="1">Uncharacterized protein DUF433</fullName>
    </submittedName>
</protein>
<sequence length="221" mass="25034">MDLTGIGLYTLKEAERLTGADAREVSRWLFGYTSKEGAKPPLWTTQLAELDQKVIGFRDLLELRVVKAFRNHNVSLRVIRAAIENAKAIFGSDYPFTANRFLTDGKSVFYEALRDHGELELTDLVRRQLVFEHIVRPELYAGIEFTAEGHAKRWFPLKQSHAVVLDPEVSFGKPVLSEYGIRTDLIVETYKAEKSKKMAASLYSIPLSAVDAAIRYERLVA</sequence>
<dbReference type="Proteomes" id="UP000237381">
    <property type="component" value="Unassembled WGS sequence"/>
</dbReference>
<accession>A0A2S4M4S4</accession>
<evidence type="ECO:0000313" key="2">
    <source>
        <dbReference type="Proteomes" id="UP000237381"/>
    </source>
</evidence>
<dbReference type="AlphaFoldDB" id="A0A2S4M4S4"/>
<proteinExistence type="predicted"/>
<comment type="caution">
    <text evidence="1">The sequence shown here is derived from an EMBL/GenBank/DDBJ whole genome shotgun (WGS) entry which is preliminary data.</text>
</comment>
<dbReference type="Pfam" id="PF04255">
    <property type="entry name" value="DUF433"/>
    <property type="match status" value="1"/>
</dbReference>